<evidence type="ECO:0000313" key="3">
    <source>
        <dbReference type="EMBL" id="MDR7362585.1"/>
    </source>
</evidence>
<evidence type="ECO:0008006" key="5">
    <source>
        <dbReference type="Google" id="ProtNLM"/>
    </source>
</evidence>
<dbReference type="EMBL" id="JAVDYG010000001">
    <property type="protein sequence ID" value="MDR7362585.1"/>
    <property type="molecule type" value="Genomic_DNA"/>
</dbReference>
<evidence type="ECO:0000256" key="2">
    <source>
        <dbReference type="SAM" id="SignalP"/>
    </source>
</evidence>
<feature type="transmembrane region" description="Helical" evidence="1">
    <location>
        <begin position="78"/>
        <end position="96"/>
    </location>
</feature>
<gene>
    <name evidence="3" type="ORF">J2S63_002138</name>
</gene>
<organism evidence="3 4">
    <name type="scientific">Nocardioides marmoribigeumensis</name>
    <dbReference type="NCBI Taxonomy" id="433649"/>
    <lineage>
        <taxon>Bacteria</taxon>
        <taxon>Bacillati</taxon>
        <taxon>Actinomycetota</taxon>
        <taxon>Actinomycetes</taxon>
        <taxon>Propionibacteriales</taxon>
        <taxon>Nocardioidaceae</taxon>
        <taxon>Nocardioides</taxon>
    </lineage>
</organism>
<feature type="transmembrane region" description="Helical" evidence="1">
    <location>
        <begin position="155"/>
        <end position="172"/>
    </location>
</feature>
<feature type="chain" id="PRO_5045371273" description="DUF4386 family protein" evidence="2">
    <location>
        <begin position="20"/>
        <end position="215"/>
    </location>
</feature>
<feature type="transmembrane region" description="Helical" evidence="1">
    <location>
        <begin position="49"/>
        <end position="71"/>
    </location>
</feature>
<keyword evidence="2" id="KW-0732">Signal</keyword>
<keyword evidence="4" id="KW-1185">Reference proteome</keyword>
<dbReference type="Proteomes" id="UP001183648">
    <property type="component" value="Unassembled WGS sequence"/>
</dbReference>
<keyword evidence="1" id="KW-0812">Transmembrane</keyword>
<feature type="signal peptide" evidence="2">
    <location>
        <begin position="1"/>
        <end position="19"/>
    </location>
</feature>
<accession>A0ABU2BVB8</accession>
<keyword evidence="1" id="KW-1133">Transmembrane helix</keyword>
<evidence type="ECO:0000256" key="1">
    <source>
        <dbReference type="SAM" id="Phobius"/>
    </source>
</evidence>
<proteinExistence type="predicted"/>
<name>A0ABU2BVB8_9ACTN</name>
<feature type="transmembrane region" description="Helical" evidence="1">
    <location>
        <begin position="130"/>
        <end position="148"/>
    </location>
</feature>
<reference evidence="3 4" key="1">
    <citation type="submission" date="2023-07" db="EMBL/GenBank/DDBJ databases">
        <title>Sequencing the genomes of 1000 actinobacteria strains.</title>
        <authorList>
            <person name="Klenk H.-P."/>
        </authorList>
    </citation>
    <scope>NUCLEOTIDE SEQUENCE [LARGE SCALE GENOMIC DNA]</scope>
    <source>
        <strain evidence="3 4">DSM 19426</strain>
    </source>
</reference>
<evidence type="ECO:0000313" key="4">
    <source>
        <dbReference type="Proteomes" id="UP001183648"/>
    </source>
</evidence>
<keyword evidence="1" id="KW-0472">Membrane</keyword>
<comment type="caution">
    <text evidence="3">The sequence shown here is derived from an EMBL/GenBank/DDBJ whole genome shotgun (WGS) entry which is preliminary data.</text>
</comment>
<protein>
    <recommendedName>
        <fullName evidence="5">DUF4386 family protein</fullName>
    </recommendedName>
</protein>
<sequence>MTTSLGRPALVAAPLLVLAAHLTQSSPSAHDTASELASIAAATGRYQAAGVLGFLACLLFVPALLTLGADLRVTRPRWAAAGTGLSITGLLALVSLQGSGPVSQALAESPGRAAAIAVTDAYEGLPLPTAWVLLMLVGWVLGPVVLGVGLWRSGATPLVPVLLAGGVVVQMADAGRWPLAAGFLLTAAGFGLCATPIGRPASRTVASPEPVPALS</sequence>
<dbReference type="RefSeq" id="WP_310301890.1">
    <property type="nucleotide sequence ID" value="NZ_BAAAPS010000008.1"/>
</dbReference>